<organism evidence="3 4">
    <name type="scientific">Ascobolus immersus RN42</name>
    <dbReference type="NCBI Taxonomy" id="1160509"/>
    <lineage>
        <taxon>Eukaryota</taxon>
        <taxon>Fungi</taxon>
        <taxon>Dikarya</taxon>
        <taxon>Ascomycota</taxon>
        <taxon>Pezizomycotina</taxon>
        <taxon>Pezizomycetes</taxon>
        <taxon>Pezizales</taxon>
        <taxon>Ascobolaceae</taxon>
        <taxon>Ascobolus</taxon>
    </lineage>
</organism>
<dbReference type="PANTHER" id="PTHR47657">
    <property type="entry name" value="STEROL REGULATORY ELEMENT-BINDING PROTEIN ECM22"/>
    <property type="match status" value="1"/>
</dbReference>
<dbReference type="Pfam" id="PF11951">
    <property type="entry name" value="Fungal_trans_2"/>
    <property type="match status" value="1"/>
</dbReference>
<feature type="domain" description="Zn(2)-C6 fungal-type" evidence="2">
    <location>
        <begin position="19"/>
        <end position="49"/>
    </location>
</feature>
<evidence type="ECO:0000313" key="4">
    <source>
        <dbReference type="Proteomes" id="UP000275078"/>
    </source>
</evidence>
<dbReference type="GO" id="GO:0000981">
    <property type="term" value="F:DNA-binding transcription factor activity, RNA polymerase II-specific"/>
    <property type="evidence" value="ECO:0007669"/>
    <property type="project" value="InterPro"/>
</dbReference>
<reference evidence="3 4" key="1">
    <citation type="journal article" date="2018" name="Nat. Ecol. Evol.">
        <title>Pezizomycetes genomes reveal the molecular basis of ectomycorrhizal truffle lifestyle.</title>
        <authorList>
            <person name="Murat C."/>
            <person name="Payen T."/>
            <person name="Noel B."/>
            <person name="Kuo A."/>
            <person name="Morin E."/>
            <person name="Chen J."/>
            <person name="Kohler A."/>
            <person name="Krizsan K."/>
            <person name="Balestrini R."/>
            <person name="Da Silva C."/>
            <person name="Montanini B."/>
            <person name="Hainaut M."/>
            <person name="Levati E."/>
            <person name="Barry K.W."/>
            <person name="Belfiori B."/>
            <person name="Cichocki N."/>
            <person name="Clum A."/>
            <person name="Dockter R.B."/>
            <person name="Fauchery L."/>
            <person name="Guy J."/>
            <person name="Iotti M."/>
            <person name="Le Tacon F."/>
            <person name="Lindquist E.A."/>
            <person name="Lipzen A."/>
            <person name="Malagnac F."/>
            <person name="Mello A."/>
            <person name="Molinier V."/>
            <person name="Miyauchi S."/>
            <person name="Poulain J."/>
            <person name="Riccioni C."/>
            <person name="Rubini A."/>
            <person name="Sitrit Y."/>
            <person name="Splivallo R."/>
            <person name="Traeger S."/>
            <person name="Wang M."/>
            <person name="Zifcakova L."/>
            <person name="Wipf D."/>
            <person name="Zambonelli A."/>
            <person name="Paolocci F."/>
            <person name="Nowrousian M."/>
            <person name="Ottonello S."/>
            <person name="Baldrian P."/>
            <person name="Spatafora J.W."/>
            <person name="Henrissat B."/>
            <person name="Nagy L.G."/>
            <person name="Aury J.M."/>
            <person name="Wincker P."/>
            <person name="Grigoriev I.V."/>
            <person name="Bonfante P."/>
            <person name="Martin F.M."/>
        </authorList>
    </citation>
    <scope>NUCLEOTIDE SEQUENCE [LARGE SCALE GENOMIC DNA]</scope>
    <source>
        <strain evidence="3 4">RN42</strain>
    </source>
</reference>
<sequence>MTSRGGGQPRRSHTKSRLGCATCKRRHIRCDENEPQCNNCTKHNVRCDYMDSRVQKTEPEVGNALSISPEIQKDLDDWKRTGKLPLVNLGGLNLPPPSNYTNADLRLIHHIATIANRIVLLPQKRNSPWPRRVPKFVELAASHPFVMSALLGMSAAHLSWVSENQQALQLSYEHHGVALNGLQAAVGQFSRANADAIVAASILLSWQATDWYSWALLMQGTSTVLNAMRHWKDESSFGDLIDEKDLYLPSSSQLTRTLDNDRQLLLGIFGELHHLEGFMNGCLPEEAKGLQDLTVLVRTIFDSLPISSAEQQFQLFHPFRVWMFCLPMPLLKKARNDPKLLVLIAYYYAIALELEPLFPDIGAHFFGTMALGPIEDIQQCFKLYGDGINHEQRETLNQAMLLMKFPLRSAKMFKLRMGWTRDPSAAYGIANIPGISVNVSSTLPTSNPHELALLYNFDDADQPFPSTHAGSGVDASVLSMLGFGGGLDVQQNLYYNSPDSGSLPTTSGPPM</sequence>
<dbReference type="PROSITE" id="PS50048">
    <property type="entry name" value="ZN2_CY6_FUNGAL_2"/>
    <property type="match status" value="1"/>
</dbReference>
<name>A0A3N4I5S4_ASCIM</name>
<evidence type="ECO:0000313" key="3">
    <source>
        <dbReference type="EMBL" id="RPA77204.1"/>
    </source>
</evidence>
<evidence type="ECO:0000256" key="1">
    <source>
        <dbReference type="ARBA" id="ARBA00023242"/>
    </source>
</evidence>
<dbReference type="InterPro" id="IPR001138">
    <property type="entry name" value="Zn2Cys6_DnaBD"/>
</dbReference>
<dbReference type="CDD" id="cd00067">
    <property type="entry name" value="GAL4"/>
    <property type="match status" value="1"/>
</dbReference>
<dbReference type="AlphaFoldDB" id="A0A3N4I5S4"/>
<gene>
    <name evidence="3" type="ORF">BJ508DRAFT_213021</name>
</gene>
<dbReference type="InterPro" id="IPR052400">
    <property type="entry name" value="Zn2-C6_fungal_TF"/>
</dbReference>
<dbReference type="PROSITE" id="PS00463">
    <property type="entry name" value="ZN2_CY6_FUNGAL_1"/>
    <property type="match status" value="1"/>
</dbReference>
<dbReference type="STRING" id="1160509.A0A3N4I5S4"/>
<protein>
    <recommendedName>
        <fullName evidence="2">Zn(2)-C6 fungal-type domain-containing protein</fullName>
    </recommendedName>
</protein>
<keyword evidence="1" id="KW-0539">Nucleus</keyword>
<dbReference type="InterPro" id="IPR021858">
    <property type="entry name" value="Fun_TF"/>
</dbReference>
<accession>A0A3N4I5S4</accession>
<dbReference type="InterPro" id="IPR036864">
    <property type="entry name" value="Zn2-C6_fun-type_DNA-bd_sf"/>
</dbReference>
<dbReference type="SMART" id="SM00066">
    <property type="entry name" value="GAL4"/>
    <property type="match status" value="1"/>
</dbReference>
<dbReference type="Pfam" id="PF00172">
    <property type="entry name" value="Zn_clus"/>
    <property type="match status" value="1"/>
</dbReference>
<dbReference type="EMBL" id="ML119730">
    <property type="protein sequence ID" value="RPA77204.1"/>
    <property type="molecule type" value="Genomic_DNA"/>
</dbReference>
<dbReference type="PANTHER" id="PTHR47657:SF12">
    <property type="entry name" value="ZN(II)2CYS6 TRANSCRIPTION FACTOR (EUROFUNG)"/>
    <property type="match status" value="1"/>
</dbReference>
<evidence type="ECO:0000259" key="2">
    <source>
        <dbReference type="PROSITE" id="PS50048"/>
    </source>
</evidence>
<keyword evidence="4" id="KW-1185">Reference proteome</keyword>
<proteinExistence type="predicted"/>
<dbReference type="GO" id="GO:0008270">
    <property type="term" value="F:zinc ion binding"/>
    <property type="evidence" value="ECO:0007669"/>
    <property type="project" value="InterPro"/>
</dbReference>
<dbReference type="SUPFAM" id="SSF57701">
    <property type="entry name" value="Zn2/Cys6 DNA-binding domain"/>
    <property type="match status" value="1"/>
</dbReference>
<dbReference type="Proteomes" id="UP000275078">
    <property type="component" value="Unassembled WGS sequence"/>
</dbReference>
<dbReference type="OrthoDB" id="1924260at2759"/>
<dbReference type="Gene3D" id="4.10.240.10">
    <property type="entry name" value="Zn(2)-C6 fungal-type DNA-binding domain"/>
    <property type="match status" value="1"/>
</dbReference>